<comment type="caution">
    <text evidence="9">The sequence shown here is derived from an EMBL/GenBank/DDBJ whole genome shotgun (WGS) entry which is preliminary data.</text>
</comment>
<dbReference type="Pfam" id="PF12911">
    <property type="entry name" value="OppC_N"/>
    <property type="match status" value="1"/>
</dbReference>
<feature type="transmembrane region" description="Helical" evidence="7">
    <location>
        <begin position="166"/>
        <end position="185"/>
    </location>
</feature>
<accession>A0A934NGE3</accession>
<dbReference type="InterPro" id="IPR035906">
    <property type="entry name" value="MetI-like_sf"/>
</dbReference>
<evidence type="ECO:0000256" key="5">
    <source>
        <dbReference type="ARBA" id="ARBA00022989"/>
    </source>
</evidence>
<comment type="similarity">
    <text evidence="7">Belongs to the binding-protein-dependent transport system permease family.</text>
</comment>
<evidence type="ECO:0000256" key="4">
    <source>
        <dbReference type="ARBA" id="ARBA00022692"/>
    </source>
</evidence>
<feature type="transmembrane region" description="Helical" evidence="7">
    <location>
        <begin position="224"/>
        <end position="249"/>
    </location>
</feature>
<feature type="transmembrane region" description="Helical" evidence="7">
    <location>
        <begin position="269"/>
        <end position="295"/>
    </location>
</feature>
<organism evidence="9 10">
    <name type="scientific">Candidatus Dormiibacter inghamiae</name>
    <dbReference type="NCBI Taxonomy" id="3127013"/>
    <lineage>
        <taxon>Bacteria</taxon>
        <taxon>Bacillati</taxon>
        <taxon>Candidatus Dormiibacterota</taxon>
        <taxon>Candidatus Dormibacteria</taxon>
        <taxon>Candidatus Dormibacterales</taxon>
        <taxon>Candidatus Dormibacteraceae</taxon>
        <taxon>Candidatus Dormiibacter</taxon>
    </lineage>
</organism>
<dbReference type="InterPro" id="IPR050366">
    <property type="entry name" value="BP-dependent_transpt_permease"/>
</dbReference>
<evidence type="ECO:0000256" key="1">
    <source>
        <dbReference type="ARBA" id="ARBA00004651"/>
    </source>
</evidence>
<protein>
    <submittedName>
        <fullName evidence="9">ABC transporter permease</fullName>
    </submittedName>
</protein>
<proteinExistence type="inferred from homology"/>
<feature type="transmembrane region" description="Helical" evidence="7">
    <location>
        <begin position="140"/>
        <end position="160"/>
    </location>
</feature>
<dbReference type="AlphaFoldDB" id="A0A934NGE3"/>
<dbReference type="PANTHER" id="PTHR43386:SF1">
    <property type="entry name" value="D,D-DIPEPTIDE TRANSPORT SYSTEM PERMEASE PROTEIN DDPC-RELATED"/>
    <property type="match status" value="1"/>
</dbReference>
<sequence length="305" mass="33043">MATAPSDYVFQDEFTADSTYEVGEAVSLWKDAWRRLTSNYFALFGLAVIVLLLLVAIVSQFWTPYPTWKQGIGPTYGGPSAAHPFGLDQVGRDILSRLMGGAAIALAVGLGTALLSSVIGIALGLLAGFYRGWVDTMISLLINVWYGIPDLLVVMLFVVIINSRELKWIIVAISITAWLNMARLVRGQTLALREREFVEAARSIGTRDVGLLTRHILPNALGPIIVQATYLIPAAILFEAFLSFLGLGAPPPEPSWGAMCAEGYKSLQLAAHVTLVPAFALAITLIALNAFGDGLRDALDPRMRR</sequence>
<dbReference type="GO" id="GO:0055085">
    <property type="term" value="P:transmembrane transport"/>
    <property type="evidence" value="ECO:0007669"/>
    <property type="project" value="InterPro"/>
</dbReference>
<keyword evidence="5 7" id="KW-1133">Transmembrane helix</keyword>
<dbReference type="Pfam" id="PF00528">
    <property type="entry name" value="BPD_transp_1"/>
    <property type="match status" value="1"/>
</dbReference>
<dbReference type="InterPro" id="IPR000515">
    <property type="entry name" value="MetI-like"/>
</dbReference>
<dbReference type="InterPro" id="IPR025966">
    <property type="entry name" value="OppC_N"/>
</dbReference>
<evidence type="ECO:0000259" key="8">
    <source>
        <dbReference type="PROSITE" id="PS50928"/>
    </source>
</evidence>
<feature type="transmembrane region" description="Helical" evidence="7">
    <location>
        <begin position="40"/>
        <end position="62"/>
    </location>
</feature>
<dbReference type="GO" id="GO:0005886">
    <property type="term" value="C:plasma membrane"/>
    <property type="evidence" value="ECO:0007669"/>
    <property type="project" value="UniProtKB-SubCell"/>
</dbReference>
<feature type="transmembrane region" description="Helical" evidence="7">
    <location>
        <begin position="102"/>
        <end position="128"/>
    </location>
</feature>
<dbReference type="RefSeq" id="WP_338176421.1">
    <property type="nucleotide sequence ID" value="NZ_JAEKNQ010000013.1"/>
</dbReference>
<evidence type="ECO:0000256" key="6">
    <source>
        <dbReference type="ARBA" id="ARBA00023136"/>
    </source>
</evidence>
<keyword evidence="3" id="KW-1003">Cell membrane</keyword>
<dbReference type="CDD" id="cd06261">
    <property type="entry name" value="TM_PBP2"/>
    <property type="match status" value="1"/>
</dbReference>
<dbReference type="PANTHER" id="PTHR43386">
    <property type="entry name" value="OLIGOPEPTIDE TRANSPORT SYSTEM PERMEASE PROTEIN APPC"/>
    <property type="match status" value="1"/>
</dbReference>
<name>A0A934NGE3_9BACT</name>
<reference evidence="9 10" key="1">
    <citation type="submission" date="2020-10" db="EMBL/GenBank/DDBJ databases">
        <title>Ca. Dormibacterota MAGs.</title>
        <authorList>
            <person name="Montgomery K."/>
        </authorList>
    </citation>
    <scope>NUCLEOTIDE SEQUENCE [LARGE SCALE GENOMIC DNA]</scope>
    <source>
        <strain evidence="9">SC8811_S16_3</strain>
    </source>
</reference>
<dbReference type="EMBL" id="JAEKNQ010000013">
    <property type="protein sequence ID" value="MBJ7602032.1"/>
    <property type="molecule type" value="Genomic_DNA"/>
</dbReference>
<comment type="subcellular location">
    <subcellularLocation>
        <location evidence="1 7">Cell membrane</location>
        <topology evidence="1 7">Multi-pass membrane protein</topology>
    </subcellularLocation>
</comment>
<dbReference type="SUPFAM" id="SSF161098">
    <property type="entry name" value="MetI-like"/>
    <property type="match status" value="1"/>
</dbReference>
<keyword evidence="6 7" id="KW-0472">Membrane</keyword>
<gene>
    <name evidence="9" type="ORF">JF888_02365</name>
</gene>
<keyword evidence="2 7" id="KW-0813">Transport</keyword>
<feature type="domain" description="ABC transmembrane type-1" evidence="8">
    <location>
        <begin position="102"/>
        <end position="292"/>
    </location>
</feature>
<dbReference type="Gene3D" id="1.10.3720.10">
    <property type="entry name" value="MetI-like"/>
    <property type="match status" value="1"/>
</dbReference>
<evidence type="ECO:0000313" key="9">
    <source>
        <dbReference type="EMBL" id="MBJ7602032.1"/>
    </source>
</evidence>
<evidence type="ECO:0000256" key="2">
    <source>
        <dbReference type="ARBA" id="ARBA00022448"/>
    </source>
</evidence>
<evidence type="ECO:0000256" key="3">
    <source>
        <dbReference type="ARBA" id="ARBA00022475"/>
    </source>
</evidence>
<dbReference type="PROSITE" id="PS50928">
    <property type="entry name" value="ABC_TM1"/>
    <property type="match status" value="1"/>
</dbReference>
<evidence type="ECO:0000256" key="7">
    <source>
        <dbReference type="RuleBase" id="RU363032"/>
    </source>
</evidence>
<keyword evidence="4 7" id="KW-0812">Transmembrane</keyword>
<evidence type="ECO:0000313" key="10">
    <source>
        <dbReference type="Proteomes" id="UP000620075"/>
    </source>
</evidence>
<dbReference type="Proteomes" id="UP000620075">
    <property type="component" value="Unassembled WGS sequence"/>
</dbReference>